<dbReference type="PANTHER" id="PTHR12110:SF21">
    <property type="entry name" value="XYLOSE ISOMERASE-LIKE TIM BARREL DOMAIN-CONTAINING PROTEIN"/>
    <property type="match status" value="1"/>
</dbReference>
<name>A0A126QKH2_9BACT</name>
<evidence type="ECO:0000313" key="4">
    <source>
        <dbReference type="Proteomes" id="UP000055611"/>
    </source>
</evidence>
<proteinExistence type="predicted"/>
<accession>A0A126QKH2</accession>
<organism evidence="3 5">
    <name type="scientific">Pseudodesulfovibrio indicus</name>
    <dbReference type="NCBI Taxonomy" id="1716143"/>
    <lineage>
        <taxon>Bacteria</taxon>
        <taxon>Pseudomonadati</taxon>
        <taxon>Thermodesulfobacteriota</taxon>
        <taxon>Desulfovibrionia</taxon>
        <taxon>Desulfovibrionales</taxon>
        <taxon>Desulfovibrionaceae</taxon>
    </lineage>
</organism>
<dbReference type="Proteomes" id="UP000295506">
    <property type="component" value="Unassembled WGS sequence"/>
</dbReference>
<dbReference type="GO" id="GO:0016853">
    <property type="term" value="F:isomerase activity"/>
    <property type="evidence" value="ECO:0007669"/>
    <property type="project" value="UniProtKB-KW"/>
</dbReference>
<evidence type="ECO:0000313" key="5">
    <source>
        <dbReference type="Proteomes" id="UP000295506"/>
    </source>
</evidence>
<dbReference type="OrthoDB" id="5449588at2"/>
<evidence type="ECO:0000259" key="1">
    <source>
        <dbReference type="Pfam" id="PF01261"/>
    </source>
</evidence>
<dbReference type="PANTHER" id="PTHR12110">
    <property type="entry name" value="HYDROXYPYRUVATE ISOMERASE"/>
    <property type="match status" value="1"/>
</dbReference>
<sequence>MGDEALGPGGPPILLSAGCLFHLPLKLIARIGREAGFAGMELIMNSPKLTPEAGLEKINEILPIRSLHAPFRDWAAWGGHLNSWKATTALANSLPQADHITMHPPGSKLANMIQNRWFEKAVDLPLLLDAKGRIRFSLENMPWAEGSPFGRDPLDRLTAQCRDKNVGLTFDVCHMGVSGRDVLHAIDKVPVDLLYNVHFSDAVGFTEHLTPGAGALPLDDFLKRLGKRGYDRYITLELEPSAFPDDIDRTIEVLVRLRQDMETQLQLGRGA</sequence>
<dbReference type="InterPro" id="IPR036237">
    <property type="entry name" value="Xyl_isomerase-like_sf"/>
</dbReference>
<reference evidence="3 5" key="2">
    <citation type="submission" date="2019-03" db="EMBL/GenBank/DDBJ databases">
        <title>Genomic Encyclopedia of Type Strains, Phase IV (KMG-IV): sequencing the most valuable type-strain genomes for metagenomic binning, comparative biology and taxonomic classification.</title>
        <authorList>
            <person name="Goeker M."/>
        </authorList>
    </citation>
    <scope>NUCLEOTIDE SEQUENCE [LARGE SCALE GENOMIC DNA]</scope>
    <source>
        <strain evidence="3 5">DSM 101483</strain>
    </source>
</reference>
<feature type="domain" description="Xylose isomerase-like TIM barrel" evidence="1">
    <location>
        <begin position="33"/>
        <end position="252"/>
    </location>
</feature>
<dbReference type="KEGG" id="dej:AWY79_03770"/>
<dbReference type="SUPFAM" id="SSF51658">
    <property type="entry name" value="Xylose isomerase-like"/>
    <property type="match status" value="1"/>
</dbReference>
<dbReference type="Gene3D" id="3.20.20.150">
    <property type="entry name" value="Divalent-metal-dependent TIM barrel enzymes"/>
    <property type="match status" value="1"/>
</dbReference>
<dbReference type="RefSeq" id="WP_066800484.1">
    <property type="nucleotide sequence ID" value="NZ_CP014206.1"/>
</dbReference>
<evidence type="ECO:0000313" key="2">
    <source>
        <dbReference type="EMBL" id="AMK10296.1"/>
    </source>
</evidence>
<evidence type="ECO:0000313" key="3">
    <source>
        <dbReference type="EMBL" id="TDT81998.1"/>
    </source>
</evidence>
<keyword evidence="4" id="KW-1185">Reference proteome</keyword>
<reference evidence="2 4" key="1">
    <citation type="journal article" date="2016" name="Front. Microbiol.">
        <title>Genome Sequence of the Piezophilic, Mesophilic Sulfate-Reducing Bacterium Desulfovibrio indicus J2T.</title>
        <authorList>
            <person name="Cao J."/>
            <person name="Maignien L."/>
            <person name="Shao Z."/>
            <person name="Alain K."/>
            <person name="Jebbar M."/>
        </authorList>
    </citation>
    <scope>NUCLEOTIDE SEQUENCE [LARGE SCALE GENOMIC DNA]</scope>
    <source>
        <strain evidence="2 4">J2</strain>
    </source>
</reference>
<keyword evidence="3" id="KW-0413">Isomerase</keyword>
<dbReference type="Proteomes" id="UP000055611">
    <property type="component" value="Chromosome"/>
</dbReference>
<dbReference type="InterPro" id="IPR013022">
    <property type="entry name" value="Xyl_isomerase-like_TIM-brl"/>
</dbReference>
<dbReference type="Pfam" id="PF01261">
    <property type="entry name" value="AP_endonuc_2"/>
    <property type="match status" value="1"/>
</dbReference>
<gene>
    <name evidence="2" type="ORF">AWY79_03770</name>
    <name evidence="3" type="ORF">EDC59_11817</name>
</gene>
<dbReference type="EMBL" id="SOBK01000018">
    <property type="protein sequence ID" value="TDT81998.1"/>
    <property type="molecule type" value="Genomic_DNA"/>
</dbReference>
<dbReference type="InterPro" id="IPR050312">
    <property type="entry name" value="IolE/XylAMocC-like"/>
</dbReference>
<protein>
    <submittedName>
        <fullName evidence="3">Sugar phosphate isomerase/epimerase</fullName>
    </submittedName>
    <submittedName>
        <fullName evidence="2">Xylose isomerase</fullName>
    </submittedName>
</protein>
<dbReference type="EMBL" id="CP014206">
    <property type="protein sequence ID" value="AMK10296.1"/>
    <property type="molecule type" value="Genomic_DNA"/>
</dbReference>
<dbReference type="AlphaFoldDB" id="A0A126QKH2"/>